<keyword evidence="4 8" id="KW-0028">Amino-acid biosynthesis</keyword>
<protein>
    <recommendedName>
        <fullName evidence="3 8">Histidinol-phosphatase</fullName>
        <shortName evidence="8">HolPase</shortName>
        <ecNumber evidence="3 8">3.1.3.15</ecNumber>
    </recommendedName>
</protein>
<dbReference type="EC" id="3.1.3.15" evidence="3 8"/>
<evidence type="ECO:0000256" key="8">
    <source>
        <dbReference type="RuleBase" id="RU366003"/>
    </source>
</evidence>
<feature type="domain" description="PHP" evidence="9">
    <location>
        <begin position="19"/>
        <end position="171"/>
    </location>
</feature>
<dbReference type="PANTHER" id="PTHR21039:SF0">
    <property type="entry name" value="HISTIDINOL-PHOSPHATASE"/>
    <property type="match status" value="1"/>
</dbReference>
<dbReference type="NCBIfam" id="TIGR01856">
    <property type="entry name" value="hisJ_fam"/>
    <property type="match status" value="1"/>
</dbReference>
<evidence type="ECO:0000256" key="4">
    <source>
        <dbReference type="ARBA" id="ARBA00022605"/>
    </source>
</evidence>
<organism evidence="10 11">
    <name type="scientific">Asterophora parasitica</name>
    <dbReference type="NCBI Taxonomy" id="117018"/>
    <lineage>
        <taxon>Eukaryota</taxon>
        <taxon>Fungi</taxon>
        <taxon>Dikarya</taxon>
        <taxon>Basidiomycota</taxon>
        <taxon>Agaricomycotina</taxon>
        <taxon>Agaricomycetes</taxon>
        <taxon>Agaricomycetidae</taxon>
        <taxon>Agaricales</taxon>
        <taxon>Tricholomatineae</taxon>
        <taxon>Lyophyllaceae</taxon>
        <taxon>Asterophora</taxon>
    </lineage>
</organism>
<reference evidence="10" key="2">
    <citation type="submission" date="2021-10" db="EMBL/GenBank/DDBJ databases">
        <title>Phylogenomics reveals ancestral predisposition of the termite-cultivated fungus Termitomyces towards a domesticated lifestyle.</title>
        <authorList>
            <person name="Auxier B."/>
            <person name="Grum-Grzhimaylo A."/>
            <person name="Cardenas M.E."/>
            <person name="Lodge J.D."/>
            <person name="Laessoe T."/>
            <person name="Pedersen O."/>
            <person name="Smith M.E."/>
            <person name="Kuyper T.W."/>
            <person name="Franco-Molano E.A."/>
            <person name="Baroni T.J."/>
            <person name="Aanen D.K."/>
        </authorList>
    </citation>
    <scope>NUCLEOTIDE SEQUENCE</scope>
    <source>
        <strain evidence="10">AP01</strain>
        <tissue evidence="10">Mycelium</tissue>
    </source>
</reference>
<reference evidence="10" key="1">
    <citation type="submission" date="2020-07" db="EMBL/GenBank/DDBJ databases">
        <authorList>
            <person name="Nieuwenhuis M."/>
            <person name="Van De Peppel L.J.J."/>
        </authorList>
    </citation>
    <scope>NUCLEOTIDE SEQUENCE</scope>
    <source>
        <strain evidence="10">AP01</strain>
        <tissue evidence="10">Mycelium</tissue>
    </source>
</reference>
<dbReference type="SUPFAM" id="SSF89550">
    <property type="entry name" value="PHP domain-like"/>
    <property type="match status" value="1"/>
</dbReference>
<evidence type="ECO:0000313" key="10">
    <source>
        <dbReference type="EMBL" id="KAG5644697.1"/>
    </source>
</evidence>
<evidence type="ECO:0000256" key="7">
    <source>
        <dbReference type="ARBA" id="ARBA00049158"/>
    </source>
</evidence>
<proteinExistence type="inferred from homology"/>
<dbReference type="Gene3D" id="3.20.20.140">
    <property type="entry name" value="Metal-dependent hydrolases"/>
    <property type="match status" value="1"/>
</dbReference>
<evidence type="ECO:0000259" key="9">
    <source>
        <dbReference type="Pfam" id="PF02811"/>
    </source>
</evidence>
<dbReference type="GO" id="GO:0004401">
    <property type="term" value="F:histidinol-phosphatase activity"/>
    <property type="evidence" value="ECO:0007669"/>
    <property type="project" value="UniProtKB-UniRule"/>
</dbReference>
<dbReference type="GO" id="GO:0000105">
    <property type="term" value="P:L-histidine biosynthetic process"/>
    <property type="evidence" value="ECO:0007669"/>
    <property type="project" value="UniProtKB-UniRule"/>
</dbReference>
<dbReference type="GO" id="GO:0005737">
    <property type="term" value="C:cytoplasm"/>
    <property type="evidence" value="ECO:0007669"/>
    <property type="project" value="TreeGrafter"/>
</dbReference>
<evidence type="ECO:0000256" key="2">
    <source>
        <dbReference type="ARBA" id="ARBA00009152"/>
    </source>
</evidence>
<comment type="caution">
    <text evidence="10">The sequence shown here is derived from an EMBL/GenBank/DDBJ whole genome shotgun (WGS) entry which is preliminary data.</text>
</comment>
<comment type="pathway">
    <text evidence="1 8">Amino-acid biosynthesis; L-histidine biosynthesis; L-histidine from 5-phospho-alpha-D-ribose 1-diphosphate: step 8/9.</text>
</comment>
<evidence type="ECO:0000313" key="11">
    <source>
        <dbReference type="Proteomes" id="UP000775547"/>
    </source>
</evidence>
<dbReference type="InterPro" id="IPR010140">
    <property type="entry name" value="Histidinol_P_phosphatase_HisJ"/>
</dbReference>
<gene>
    <name evidence="10" type="ORF">DXG03_007920</name>
</gene>
<dbReference type="Proteomes" id="UP000775547">
    <property type="component" value="Unassembled WGS sequence"/>
</dbReference>
<dbReference type="AlphaFoldDB" id="A0A9P7GCV8"/>
<evidence type="ECO:0000256" key="3">
    <source>
        <dbReference type="ARBA" id="ARBA00013085"/>
    </source>
</evidence>
<comment type="catalytic activity">
    <reaction evidence="7 8">
        <text>L-histidinol phosphate + H2O = L-histidinol + phosphate</text>
        <dbReference type="Rhea" id="RHEA:14465"/>
        <dbReference type="ChEBI" id="CHEBI:15377"/>
        <dbReference type="ChEBI" id="CHEBI:43474"/>
        <dbReference type="ChEBI" id="CHEBI:57699"/>
        <dbReference type="ChEBI" id="CHEBI:57980"/>
        <dbReference type="EC" id="3.1.3.15"/>
    </reaction>
</comment>
<dbReference type="EMBL" id="JABCKV010000061">
    <property type="protein sequence ID" value="KAG5644697.1"/>
    <property type="molecule type" value="Genomic_DNA"/>
</dbReference>
<name>A0A9P7GCV8_9AGAR</name>
<evidence type="ECO:0000256" key="5">
    <source>
        <dbReference type="ARBA" id="ARBA00022801"/>
    </source>
</evidence>
<dbReference type="Pfam" id="PF02811">
    <property type="entry name" value="PHP"/>
    <property type="match status" value="1"/>
</dbReference>
<dbReference type="OrthoDB" id="5957391at2759"/>
<keyword evidence="11" id="KW-1185">Reference proteome</keyword>
<evidence type="ECO:0000256" key="6">
    <source>
        <dbReference type="ARBA" id="ARBA00023102"/>
    </source>
</evidence>
<dbReference type="InterPro" id="IPR016195">
    <property type="entry name" value="Pol/histidinol_Pase-like"/>
</dbReference>
<evidence type="ECO:0000256" key="1">
    <source>
        <dbReference type="ARBA" id="ARBA00004970"/>
    </source>
</evidence>
<accession>A0A9P7GCV8</accession>
<sequence length="266" mass="30077">MPEDLYPEEADLALSALVSQFDAFLEEAHRLKETYADRITLLVGLETEYITDPDLDALDALLRRLGSRVEYIVGSIHHVNSIPIDFDRPTYEKALQSVESTVSTQNAFLCAYFDAQFALLQRFSPEIIGHFDLCRLYEPTLSVAEYPAVLEKLERNVIFAVGYGALFEVNAAAFRKGWDAACPGRDVIEMILRHKGRFALSDDSHGAHAVGLNYHRLLAYLQSVGVKELWYLERSEDINAAGRKVQPRRLEGNWADHAFWRARSAA</sequence>
<comment type="similarity">
    <text evidence="2 8">Belongs to the PHP hydrolase family. HisK subfamily.</text>
</comment>
<dbReference type="InterPro" id="IPR004013">
    <property type="entry name" value="PHP_dom"/>
</dbReference>
<dbReference type="PANTHER" id="PTHR21039">
    <property type="entry name" value="HISTIDINOL PHOSPHATASE-RELATED"/>
    <property type="match status" value="1"/>
</dbReference>
<keyword evidence="6 8" id="KW-0368">Histidine biosynthesis</keyword>
<keyword evidence="5 8" id="KW-0378">Hydrolase</keyword>